<keyword evidence="3" id="KW-1185">Reference proteome</keyword>
<evidence type="ECO:0000313" key="2">
    <source>
        <dbReference type="EMBL" id="CAG8958268.1"/>
    </source>
</evidence>
<reference evidence="2" key="1">
    <citation type="submission" date="2021-07" db="EMBL/GenBank/DDBJ databases">
        <authorList>
            <person name="Durling M."/>
        </authorList>
    </citation>
    <scope>NUCLEOTIDE SEQUENCE</scope>
</reference>
<evidence type="ECO:0000256" key="1">
    <source>
        <dbReference type="SAM" id="MobiDB-lite"/>
    </source>
</evidence>
<feature type="region of interest" description="Disordered" evidence="1">
    <location>
        <begin position="1"/>
        <end position="25"/>
    </location>
</feature>
<dbReference type="Proteomes" id="UP000696280">
    <property type="component" value="Unassembled WGS sequence"/>
</dbReference>
<feature type="region of interest" description="Disordered" evidence="1">
    <location>
        <begin position="104"/>
        <end position="125"/>
    </location>
</feature>
<accession>A0A9N9PWX4</accession>
<dbReference type="EMBL" id="CAJVRL010000081">
    <property type="protein sequence ID" value="CAG8958268.1"/>
    <property type="molecule type" value="Genomic_DNA"/>
</dbReference>
<organism evidence="2 3">
    <name type="scientific">Hymenoscyphus fraxineus</name>
    <dbReference type="NCBI Taxonomy" id="746836"/>
    <lineage>
        <taxon>Eukaryota</taxon>
        <taxon>Fungi</taxon>
        <taxon>Dikarya</taxon>
        <taxon>Ascomycota</taxon>
        <taxon>Pezizomycotina</taxon>
        <taxon>Leotiomycetes</taxon>
        <taxon>Helotiales</taxon>
        <taxon>Helotiaceae</taxon>
        <taxon>Hymenoscyphus</taxon>
    </lineage>
</organism>
<name>A0A9N9PWX4_9HELO</name>
<comment type="caution">
    <text evidence="2">The sequence shown here is derived from an EMBL/GenBank/DDBJ whole genome shotgun (WGS) entry which is preliminary data.</text>
</comment>
<evidence type="ECO:0000313" key="3">
    <source>
        <dbReference type="Proteomes" id="UP000696280"/>
    </source>
</evidence>
<dbReference type="AlphaFoldDB" id="A0A9N9PWX4"/>
<sequence>MGNFGNPRTRTHPRPTHLPSSGMEPSKIVRTDDLALDMSKERDSYSCPAFSRFYWNKARIPSPQRADPVHTHENKQLFMQFLPTFYIQIFMQYRCFRSVDANKKSDKSCNSDENNPALPPGDREANDGERLMIITKYDCMDLISRFQTLRLASQNGNAERLSASSNSFLRRTSTFLGMIFLP</sequence>
<gene>
    <name evidence="2" type="ORF">HYFRA_00000623</name>
</gene>
<protein>
    <submittedName>
        <fullName evidence="2">Uncharacterized protein</fullName>
    </submittedName>
</protein>
<proteinExistence type="predicted"/>